<evidence type="ECO:0000259" key="1">
    <source>
        <dbReference type="Pfam" id="PF00394"/>
    </source>
</evidence>
<keyword evidence="3" id="KW-1185">Reference proteome</keyword>
<dbReference type="SUPFAM" id="SSF49503">
    <property type="entry name" value="Cupredoxins"/>
    <property type="match status" value="1"/>
</dbReference>
<dbReference type="InterPro" id="IPR008972">
    <property type="entry name" value="Cupredoxin"/>
</dbReference>
<dbReference type="HOGENOM" id="CLU_2892272_0_0_1"/>
<dbReference type="Gene3D" id="2.60.40.420">
    <property type="entry name" value="Cupredoxins - blue copper proteins"/>
    <property type="match status" value="1"/>
</dbReference>
<sequence length="63" mass="7268">LRVVRMSCGLNFLLSINSHDLMVIEADAQLTNPLLVDWLQILAKQQCSFVFNAKQPVDNYYIR</sequence>
<dbReference type="GO" id="GO:0016491">
    <property type="term" value="F:oxidoreductase activity"/>
    <property type="evidence" value="ECO:0007669"/>
    <property type="project" value="UniProtKB-ARBA"/>
</dbReference>
<evidence type="ECO:0000313" key="3">
    <source>
        <dbReference type="Proteomes" id="UP000054485"/>
    </source>
</evidence>
<gene>
    <name evidence="2" type="ORF">CY34DRAFT_69217</name>
</gene>
<feature type="non-terminal residue" evidence="2">
    <location>
        <position position="1"/>
    </location>
</feature>
<dbReference type="InterPro" id="IPR001117">
    <property type="entry name" value="Cu-oxidase_2nd"/>
</dbReference>
<feature type="non-terminal residue" evidence="2">
    <location>
        <position position="63"/>
    </location>
</feature>
<dbReference type="STRING" id="930992.A0A0D0AWA4"/>
<dbReference type="EMBL" id="KN835247">
    <property type="protein sequence ID" value="KIK42134.1"/>
    <property type="molecule type" value="Genomic_DNA"/>
</dbReference>
<accession>A0A0D0AWA4</accession>
<dbReference type="AlphaFoldDB" id="A0A0D0AWA4"/>
<dbReference type="OrthoDB" id="2687239at2759"/>
<dbReference type="Proteomes" id="UP000054485">
    <property type="component" value="Unassembled WGS sequence"/>
</dbReference>
<name>A0A0D0AWA4_9AGAM</name>
<reference evidence="2 3" key="1">
    <citation type="submission" date="2014-04" db="EMBL/GenBank/DDBJ databases">
        <authorList>
            <consortium name="DOE Joint Genome Institute"/>
            <person name="Kuo A."/>
            <person name="Ruytinx J."/>
            <person name="Rineau F."/>
            <person name="Colpaert J."/>
            <person name="Kohler A."/>
            <person name="Nagy L.G."/>
            <person name="Floudas D."/>
            <person name="Copeland A."/>
            <person name="Barry K.W."/>
            <person name="Cichocki N."/>
            <person name="Veneault-Fourrey C."/>
            <person name="LaButti K."/>
            <person name="Lindquist E.A."/>
            <person name="Lipzen A."/>
            <person name="Lundell T."/>
            <person name="Morin E."/>
            <person name="Murat C."/>
            <person name="Sun H."/>
            <person name="Tunlid A."/>
            <person name="Henrissat B."/>
            <person name="Grigoriev I.V."/>
            <person name="Hibbett D.S."/>
            <person name="Martin F."/>
            <person name="Nordberg H.P."/>
            <person name="Cantor M.N."/>
            <person name="Hua S.X."/>
        </authorList>
    </citation>
    <scope>NUCLEOTIDE SEQUENCE [LARGE SCALE GENOMIC DNA]</scope>
    <source>
        <strain evidence="2 3">UH-Slu-Lm8-n1</strain>
    </source>
</reference>
<proteinExistence type="predicted"/>
<reference evidence="3" key="2">
    <citation type="submission" date="2015-01" db="EMBL/GenBank/DDBJ databases">
        <title>Evolutionary Origins and Diversification of the Mycorrhizal Mutualists.</title>
        <authorList>
            <consortium name="DOE Joint Genome Institute"/>
            <consortium name="Mycorrhizal Genomics Consortium"/>
            <person name="Kohler A."/>
            <person name="Kuo A."/>
            <person name="Nagy L.G."/>
            <person name="Floudas D."/>
            <person name="Copeland A."/>
            <person name="Barry K.W."/>
            <person name="Cichocki N."/>
            <person name="Veneault-Fourrey C."/>
            <person name="LaButti K."/>
            <person name="Lindquist E.A."/>
            <person name="Lipzen A."/>
            <person name="Lundell T."/>
            <person name="Morin E."/>
            <person name="Murat C."/>
            <person name="Riley R."/>
            <person name="Ohm R."/>
            <person name="Sun H."/>
            <person name="Tunlid A."/>
            <person name="Henrissat B."/>
            <person name="Grigoriev I.V."/>
            <person name="Hibbett D.S."/>
            <person name="Martin F."/>
        </authorList>
    </citation>
    <scope>NUCLEOTIDE SEQUENCE [LARGE SCALE GENOMIC DNA]</scope>
    <source>
        <strain evidence="3">UH-Slu-Lm8-n1</strain>
    </source>
</reference>
<organism evidence="2 3">
    <name type="scientific">Suillus luteus UH-Slu-Lm8-n1</name>
    <dbReference type="NCBI Taxonomy" id="930992"/>
    <lineage>
        <taxon>Eukaryota</taxon>
        <taxon>Fungi</taxon>
        <taxon>Dikarya</taxon>
        <taxon>Basidiomycota</taxon>
        <taxon>Agaricomycotina</taxon>
        <taxon>Agaricomycetes</taxon>
        <taxon>Agaricomycetidae</taxon>
        <taxon>Boletales</taxon>
        <taxon>Suillineae</taxon>
        <taxon>Suillaceae</taxon>
        <taxon>Suillus</taxon>
    </lineage>
</organism>
<protein>
    <recommendedName>
        <fullName evidence="1">Plastocyanin-like domain-containing protein</fullName>
    </recommendedName>
</protein>
<dbReference type="InParanoid" id="A0A0D0AWA4"/>
<evidence type="ECO:0000313" key="2">
    <source>
        <dbReference type="EMBL" id="KIK42134.1"/>
    </source>
</evidence>
<feature type="domain" description="Plastocyanin-like" evidence="1">
    <location>
        <begin position="1"/>
        <end position="63"/>
    </location>
</feature>
<dbReference type="Pfam" id="PF00394">
    <property type="entry name" value="Cu-oxidase"/>
    <property type="match status" value="1"/>
</dbReference>